<evidence type="ECO:0000256" key="5">
    <source>
        <dbReference type="SAM" id="SignalP"/>
    </source>
</evidence>
<evidence type="ECO:0000259" key="6">
    <source>
        <dbReference type="PROSITE" id="PS50835"/>
    </source>
</evidence>
<evidence type="ECO:0000256" key="4">
    <source>
        <dbReference type="ARBA" id="ARBA00023319"/>
    </source>
</evidence>
<dbReference type="InterPro" id="IPR013106">
    <property type="entry name" value="Ig_V-set"/>
</dbReference>
<reference evidence="7 8" key="1">
    <citation type="submission" date="2021-05" db="EMBL/GenBank/DDBJ databases">
        <authorList>
            <person name="Zahm M."/>
            <person name="Klopp C."/>
            <person name="Cabau C."/>
            <person name="Kuhl H."/>
            <person name="Suciu R."/>
            <person name="Ciorpac M."/>
            <person name="Holostenco D."/>
            <person name="Gessner J."/>
            <person name="Wuertz S."/>
            <person name="Hohne C."/>
            <person name="Stock M."/>
            <person name="Gislard M."/>
            <person name="Lluch J."/>
            <person name="Milhes M."/>
            <person name="Lampietro C."/>
            <person name="Lopez Roques C."/>
            <person name="Donnadieu C."/>
            <person name="Du K."/>
            <person name="Schartl M."/>
            <person name="Guiguen Y."/>
        </authorList>
    </citation>
    <scope>NUCLEOTIDE SEQUENCE [LARGE SCALE GENOMIC DNA]</scope>
    <source>
        <strain evidence="7">Hh-F2</strain>
        <tissue evidence="7">Blood</tissue>
    </source>
</reference>
<keyword evidence="2" id="KW-1015">Disulfide bond</keyword>
<evidence type="ECO:0000256" key="3">
    <source>
        <dbReference type="ARBA" id="ARBA00023180"/>
    </source>
</evidence>
<comment type="caution">
    <text evidence="7">The sequence shown here is derived from an EMBL/GenBank/DDBJ whole genome shotgun (WGS) entry which is preliminary data.</text>
</comment>
<protein>
    <submittedName>
        <fullName evidence="7">Carcinoembryonic antigen-related cell adhesion molecule 1-like</fullName>
    </submittedName>
</protein>
<dbReference type="InterPro" id="IPR013783">
    <property type="entry name" value="Ig-like_fold"/>
</dbReference>
<dbReference type="InterPro" id="IPR052598">
    <property type="entry name" value="IgSF_CEA-related"/>
</dbReference>
<keyword evidence="4" id="KW-0393">Immunoglobulin domain</keyword>
<dbReference type="PANTHER" id="PTHR44337:SF20">
    <property type="entry name" value="CARCINOEMBRYONIC ANTIGEN-RELATED CELL ADHESION MOLECULE 5-RELATED"/>
    <property type="match status" value="1"/>
</dbReference>
<keyword evidence="3" id="KW-0325">Glycoprotein</keyword>
<proteinExistence type="predicted"/>
<name>A0ABR0YB84_HUSHU</name>
<evidence type="ECO:0000313" key="7">
    <source>
        <dbReference type="EMBL" id="KAK6469884.1"/>
    </source>
</evidence>
<feature type="chain" id="PRO_5046184533" evidence="5">
    <location>
        <begin position="20"/>
        <end position="338"/>
    </location>
</feature>
<dbReference type="Proteomes" id="UP001369086">
    <property type="component" value="Unassembled WGS sequence"/>
</dbReference>
<organism evidence="7 8">
    <name type="scientific">Huso huso</name>
    <name type="common">Beluga</name>
    <name type="synonym">Acipenser huso</name>
    <dbReference type="NCBI Taxonomy" id="61971"/>
    <lineage>
        <taxon>Eukaryota</taxon>
        <taxon>Metazoa</taxon>
        <taxon>Chordata</taxon>
        <taxon>Craniata</taxon>
        <taxon>Vertebrata</taxon>
        <taxon>Euteleostomi</taxon>
        <taxon>Actinopterygii</taxon>
        <taxon>Chondrostei</taxon>
        <taxon>Acipenseriformes</taxon>
        <taxon>Acipenseridae</taxon>
        <taxon>Huso</taxon>
    </lineage>
</organism>
<evidence type="ECO:0000313" key="8">
    <source>
        <dbReference type="Proteomes" id="UP001369086"/>
    </source>
</evidence>
<feature type="signal peptide" evidence="5">
    <location>
        <begin position="1"/>
        <end position="19"/>
    </location>
</feature>
<dbReference type="InterPro" id="IPR003598">
    <property type="entry name" value="Ig_sub2"/>
</dbReference>
<dbReference type="InterPro" id="IPR007110">
    <property type="entry name" value="Ig-like_dom"/>
</dbReference>
<dbReference type="SUPFAM" id="SSF48726">
    <property type="entry name" value="Immunoglobulin"/>
    <property type="match status" value="3"/>
</dbReference>
<dbReference type="SMART" id="SM00409">
    <property type="entry name" value="IG"/>
    <property type="match status" value="3"/>
</dbReference>
<dbReference type="Gene3D" id="2.60.40.10">
    <property type="entry name" value="Immunoglobulins"/>
    <property type="match status" value="3"/>
</dbReference>
<dbReference type="SMART" id="SM00408">
    <property type="entry name" value="IGc2"/>
    <property type="match status" value="2"/>
</dbReference>
<dbReference type="InterPro" id="IPR003599">
    <property type="entry name" value="Ig_sub"/>
</dbReference>
<dbReference type="PROSITE" id="PS50835">
    <property type="entry name" value="IG_LIKE"/>
    <property type="match status" value="2"/>
</dbReference>
<accession>A0ABR0YB84</accession>
<dbReference type="Pfam" id="PF13927">
    <property type="entry name" value="Ig_3"/>
    <property type="match status" value="2"/>
</dbReference>
<dbReference type="EMBL" id="JAHFZB010000037">
    <property type="protein sequence ID" value="KAK6469884.1"/>
    <property type="molecule type" value="Genomic_DNA"/>
</dbReference>
<gene>
    <name evidence="7" type="ORF">HHUSO_G31442</name>
</gene>
<dbReference type="InterPro" id="IPR036179">
    <property type="entry name" value="Ig-like_dom_sf"/>
</dbReference>
<feature type="domain" description="Ig-like" evidence="6">
    <location>
        <begin position="130"/>
        <end position="220"/>
    </location>
</feature>
<keyword evidence="8" id="KW-1185">Reference proteome</keyword>
<feature type="domain" description="Ig-like" evidence="6">
    <location>
        <begin position="223"/>
        <end position="304"/>
    </location>
</feature>
<sequence length="338" mass="35536">METHIIIWIVVSLCAGCLAVLELNPVTDPVIGLVGGSVLLEIKPPGPLGGMIWMFGPEDMPVVSWAGSEPEIDLDYKNRVTLNTKTGSLQLKPVSLNDSGVYTFEGTVFVSAEVQPFKGSVTVTVHTLIGTVIVNPNPEQPIENQALNLTCEVFGSKTVSSRLWLKDGQPLSASDRITLSADNSTVSFNPVLLSDNGEYQCKAKNPVIEVASPGYILEVNYGPEQASITGPDSAAEGSSVTFTCSAQSLPPCNYTWYFNGADAVQGSQYKIASVSNADSGSYTCVAWNSVTGRNTSVVKEFNVTESGSGSGSGCLKAEIAQIAIGTLSGIALLLCLSA</sequence>
<evidence type="ECO:0000256" key="1">
    <source>
        <dbReference type="ARBA" id="ARBA00022729"/>
    </source>
</evidence>
<evidence type="ECO:0000256" key="2">
    <source>
        <dbReference type="ARBA" id="ARBA00023157"/>
    </source>
</evidence>
<keyword evidence="1 5" id="KW-0732">Signal</keyword>
<dbReference type="PANTHER" id="PTHR44337">
    <property type="entry name" value="CARCINOEMBRYONIC ANTIGEN-RELATED CELL ADHESION MOLECULE 8"/>
    <property type="match status" value="1"/>
</dbReference>
<dbReference type="Pfam" id="PF07686">
    <property type="entry name" value="V-set"/>
    <property type="match status" value="1"/>
</dbReference>